<reference evidence="17" key="1">
    <citation type="submission" date="2023-06" db="EMBL/GenBank/DDBJ databases">
        <title>Male Hemibagrus guttatus genome.</title>
        <authorList>
            <person name="Bian C."/>
        </authorList>
    </citation>
    <scope>NUCLEOTIDE SEQUENCE</scope>
    <source>
        <strain evidence="17">Male_cb2023</strain>
        <tissue evidence="17">Muscle</tissue>
    </source>
</reference>
<keyword evidence="9" id="KW-0256">Endoplasmic reticulum</keyword>
<dbReference type="InterPro" id="IPR024298">
    <property type="entry name" value="Sec16_Sec23-bd"/>
</dbReference>
<comment type="catalytic activity">
    <reaction evidence="13">
        <text>L-seryl-[protein] + ATP = O-phospho-L-seryl-[protein] + ADP + H(+)</text>
        <dbReference type="Rhea" id="RHEA:17989"/>
        <dbReference type="Rhea" id="RHEA-COMP:9863"/>
        <dbReference type="Rhea" id="RHEA-COMP:11604"/>
        <dbReference type="ChEBI" id="CHEBI:15378"/>
        <dbReference type="ChEBI" id="CHEBI:29999"/>
        <dbReference type="ChEBI" id="CHEBI:30616"/>
        <dbReference type="ChEBI" id="CHEBI:83421"/>
        <dbReference type="ChEBI" id="CHEBI:456216"/>
        <dbReference type="EC" id="2.7.11.1"/>
    </reaction>
</comment>
<comment type="catalytic activity">
    <reaction evidence="12">
        <text>L-threonyl-[protein] + ATP = O-phospho-L-threonyl-[protein] + ADP + H(+)</text>
        <dbReference type="Rhea" id="RHEA:46608"/>
        <dbReference type="Rhea" id="RHEA-COMP:11060"/>
        <dbReference type="Rhea" id="RHEA-COMP:11605"/>
        <dbReference type="ChEBI" id="CHEBI:15378"/>
        <dbReference type="ChEBI" id="CHEBI:30013"/>
        <dbReference type="ChEBI" id="CHEBI:30616"/>
        <dbReference type="ChEBI" id="CHEBI:61977"/>
        <dbReference type="ChEBI" id="CHEBI:456216"/>
        <dbReference type="EC" id="2.7.11.1"/>
    </reaction>
</comment>
<dbReference type="PROSITE" id="PS00108">
    <property type="entry name" value="PROTEIN_KINASE_ST"/>
    <property type="match status" value="1"/>
</dbReference>
<evidence type="ECO:0000313" key="17">
    <source>
        <dbReference type="EMBL" id="KAK3557458.1"/>
    </source>
</evidence>
<dbReference type="GO" id="GO:0007346">
    <property type="term" value="P:regulation of mitotic cell cycle"/>
    <property type="evidence" value="ECO:0007669"/>
    <property type="project" value="TreeGrafter"/>
</dbReference>
<keyword evidence="5" id="KW-0723">Serine/threonine-protein kinase</keyword>
<keyword evidence="6" id="KW-0808">Transferase</keyword>
<dbReference type="SMART" id="SM00220">
    <property type="entry name" value="S_TKc"/>
    <property type="match status" value="1"/>
</dbReference>
<evidence type="ECO:0000256" key="4">
    <source>
        <dbReference type="ARBA" id="ARBA00022448"/>
    </source>
</evidence>
<dbReference type="Gene3D" id="1.10.510.10">
    <property type="entry name" value="Transferase(Phosphotransferase) domain 1"/>
    <property type="match status" value="1"/>
</dbReference>
<keyword evidence="7 14" id="KW-0547">Nucleotide-binding</keyword>
<evidence type="ECO:0000256" key="6">
    <source>
        <dbReference type="ARBA" id="ARBA00022679"/>
    </source>
</evidence>
<evidence type="ECO:0000256" key="12">
    <source>
        <dbReference type="ARBA" id="ARBA00047899"/>
    </source>
</evidence>
<dbReference type="GO" id="GO:0004674">
    <property type="term" value="F:protein serine/threonine kinase activity"/>
    <property type="evidence" value="ECO:0007669"/>
    <property type="project" value="UniProtKB-KW"/>
</dbReference>
<dbReference type="Proteomes" id="UP001274896">
    <property type="component" value="Unassembled WGS sequence"/>
</dbReference>
<dbReference type="GO" id="GO:0005783">
    <property type="term" value="C:endoplasmic reticulum"/>
    <property type="evidence" value="ECO:0007669"/>
    <property type="project" value="UniProtKB-SubCell"/>
</dbReference>
<dbReference type="InterPro" id="IPR011009">
    <property type="entry name" value="Kinase-like_dom_sf"/>
</dbReference>
<evidence type="ECO:0000256" key="7">
    <source>
        <dbReference type="ARBA" id="ARBA00022741"/>
    </source>
</evidence>
<evidence type="ECO:0000259" key="16">
    <source>
        <dbReference type="PROSITE" id="PS50011"/>
    </source>
</evidence>
<keyword evidence="8" id="KW-0418">Kinase</keyword>
<dbReference type="InterPro" id="IPR000719">
    <property type="entry name" value="Prot_kinase_dom"/>
</dbReference>
<gene>
    <name evidence="17" type="ORF">QTP70_027744</name>
</gene>
<dbReference type="PROSITE" id="PS50011">
    <property type="entry name" value="PROTEIN_KINASE_DOM"/>
    <property type="match status" value="1"/>
</dbReference>
<evidence type="ECO:0000256" key="13">
    <source>
        <dbReference type="ARBA" id="ARBA00048679"/>
    </source>
</evidence>
<keyword evidence="4" id="KW-0813">Transport</keyword>
<keyword evidence="11" id="KW-0931">ER-Golgi transport</keyword>
<accession>A0AAE0RK38</accession>
<sequence length="634" mass="71741">MIMMPSVMSGNTSPVFPPSVKGKPGVQPHSPGKPLLECGVDNDGRNRTSPGPLMCNTMDKEDLIQFIQRKSEECLLHAEKPEQRESYFFWKIMELFCDQNRKAKLSQVGVVLFRAYKYLRNKISKPQSVQKQNWCLHLAALLCASMADDEHVKAVIDMGDNFATKGLTFAAHLCYVVASKECDFGPIGYQSLPDEVSAMKEAIEHTAFYEYVLGLNSGCTQPNFQEFKVLYACKLFESGLSSQALDYCENIAKAVNALPDRIPNALLNQLIKLSGKLNRGKKTEPEWLLNLRLLHEEEADDSDSCTEQQQHTETSPVKVPNTPEYYLSRHSEFRGFRFLTEELTSQYNIGELLGHGGGGAVYAGVRIADGREVAIKITLRDDYQGLMTVPGETSPVPLEIGLMQMVSKPVRSPYVLELLEWFEIPHYMVLILEKPSPCMDLLEFCELYGGKLPEPLVRDIMFQLVQAVRHCFDCGVFHNDVKPGNILINMQTLQIKLIDFGCGDLVKDTPYRVCPGTLEYFPPEWFRHREYLGHPTTVWTLGIVLFQLLCGDVPFLSMKETAAAELHLPPGLSEDCCKLISWCLKREPKSRPNFKQILKHRWLMGRPSYFQSVCALRWVGTLSRVYPALMPYDA</sequence>
<dbReference type="PANTHER" id="PTHR22984:SF11">
    <property type="entry name" value="AURORA KINASE-RELATED"/>
    <property type="match status" value="1"/>
</dbReference>
<dbReference type="Gene3D" id="1.25.40.1030">
    <property type="match status" value="1"/>
</dbReference>
<comment type="subcellular location">
    <subcellularLocation>
        <location evidence="1">Endoplasmic reticulum</location>
    </subcellularLocation>
</comment>
<dbReference type="GO" id="GO:0043066">
    <property type="term" value="P:negative regulation of apoptotic process"/>
    <property type="evidence" value="ECO:0007669"/>
    <property type="project" value="TreeGrafter"/>
</dbReference>
<dbReference type="EC" id="2.7.11.1" evidence="3"/>
<evidence type="ECO:0000256" key="9">
    <source>
        <dbReference type="ARBA" id="ARBA00022824"/>
    </source>
</evidence>
<dbReference type="SUPFAM" id="SSF56112">
    <property type="entry name" value="Protein kinase-like (PK-like)"/>
    <property type="match status" value="1"/>
</dbReference>
<evidence type="ECO:0000256" key="5">
    <source>
        <dbReference type="ARBA" id="ARBA00022527"/>
    </source>
</evidence>
<comment type="caution">
    <text evidence="17">The sequence shown here is derived from an EMBL/GenBank/DDBJ whole genome shotgun (WGS) entry which is preliminary data.</text>
</comment>
<dbReference type="Pfam" id="PF12931">
    <property type="entry name" value="TPR_Sec16"/>
    <property type="match status" value="1"/>
</dbReference>
<evidence type="ECO:0000256" key="1">
    <source>
        <dbReference type="ARBA" id="ARBA00004240"/>
    </source>
</evidence>
<evidence type="ECO:0000256" key="10">
    <source>
        <dbReference type="ARBA" id="ARBA00022840"/>
    </source>
</evidence>
<comment type="similarity">
    <text evidence="2">Belongs to the protein kinase superfamily. CAMK Ser/Thr protein kinase family. PIM subfamily.</text>
</comment>
<evidence type="ECO:0000313" key="18">
    <source>
        <dbReference type="Proteomes" id="UP001274896"/>
    </source>
</evidence>
<feature type="region of interest" description="Disordered" evidence="15">
    <location>
        <begin position="19"/>
        <end position="54"/>
    </location>
</feature>
<dbReference type="Pfam" id="PF00069">
    <property type="entry name" value="Pkinase"/>
    <property type="match status" value="1"/>
</dbReference>
<proteinExistence type="inferred from homology"/>
<evidence type="ECO:0000256" key="14">
    <source>
        <dbReference type="PROSITE-ProRule" id="PRU10141"/>
    </source>
</evidence>
<keyword evidence="10 14" id="KW-0067">ATP-binding</keyword>
<dbReference type="InterPro" id="IPR051138">
    <property type="entry name" value="PIM_Ser/Thr_kinase"/>
</dbReference>
<dbReference type="InterPro" id="IPR017441">
    <property type="entry name" value="Protein_kinase_ATP_BS"/>
</dbReference>
<organism evidence="17 18">
    <name type="scientific">Hemibagrus guttatus</name>
    <dbReference type="NCBI Taxonomy" id="175788"/>
    <lineage>
        <taxon>Eukaryota</taxon>
        <taxon>Metazoa</taxon>
        <taxon>Chordata</taxon>
        <taxon>Craniata</taxon>
        <taxon>Vertebrata</taxon>
        <taxon>Euteleostomi</taxon>
        <taxon>Actinopterygii</taxon>
        <taxon>Neopterygii</taxon>
        <taxon>Teleostei</taxon>
        <taxon>Ostariophysi</taxon>
        <taxon>Siluriformes</taxon>
        <taxon>Bagridae</taxon>
        <taxon>Hemibagrus</taxon>
    </lineage>
</organism>
<dbReference type="InterPro" id="IPR008271">
    <property type="entry name" value="Ser/Thr_kinase_AS"/>
</dbReference>
<feature type="domain" description="Protein kinase" evidence="16">
    <location>
        <begin position="347"/>
        <end position="603"/>
    </location>
</feature>
<dbReference type="AlphaFoldDB" id="A0AAE0RK38"/>
<name>A0AAE0RK38_9TELE</name>
<dbReference type="EMBL" id="JAUCMX010000001">
    <property type="protein sequence ID" value="KAK3557458.1"/>
    <property type="molecule type" value="Genomic_DNA"/>
</dbReference>
<feature type="compositionally biased region" description="Polar residues" evidence="15">
    <location>
        <begin position="305"/>
        <end position="315"/>
    </location>
</feature>
<feature type="region of interest" description="Disordered" evidence="15">
    <location>
        <begin position="299"/>
        <end position="323"/>
    </location>
</feature>
<dbReference type="PANTHER" id="PTHR22984">
    <property type="entry name" value="SERINE/THREONINE-PROTEIN KINASE PIM"/>
    <property type="match status" value="1"/>
</dbReference>
<evidence type="ECO:0000256" key="3">
    <source>
        <dbReference type="ARBA" id="ARBA00012513"/>
    </source>
</evidence>
<feature type="binding site" evidence="14">
    <location>
        <position position="376"/>
    </location>
    <ligand>
        <name>ATP</name>
        <dbReference type="ChEBI" id="CHEBI:30616"/>
    </ligand>
</feature>
<dbReference type="PROSITE" id="PS00107">
    <property type="entry name" value="PROTEIN_KINASE_ATP"/>
    <property type="match status" value="1"/>
</dbReference>
<keyword evidence="18" id="KW-1185">Reference proteome</keyword>
<dbReference type="Gene3D" id="3.30.200.20">
    <property type="entry name" value="Phosphorylase Kinase, domain 1"/>
    <property type="match status" value="1"/>
</dbReference>
<evidence type="ECO:0000256" key="8">
    <source>
        <dbReference type="ARBA" id="ARBA00022777"/>
    </source>
</evidence>
<evidence type="ECO:0000256" key="2">
    <source>
        <dbReference type="ARBA" id="ARBA00005505"/>
    </source>
</evidence>
<dbReference type="GO" id="GO:0005524">
    <property type="term" value="F:ATP binding"/>
    <property type="evidence" value="ECO:0007669"/>
    <property type="project" value="UniProtKB-UniRule"/>
</dbReference>
<evidence type="ECO:0000256" key="15">
    <source>
        <dbReference type="SAM" id="MobiDB-lite"/>
    </source>
</evidence>
<protein>
    <recommendedName>
        <fullName evidence="3">non-specific serine/threonine protein kinase</fullName>
        <ecNumber evidence="3">2.7.11.1</ecNumber>
    </recommendedName>
</protein>
<dbReference type="GO" id="GO:0016192">
    <property type="term" value="P:vesicle-mediated transport"/>
    <property type="evidence" value="ECO:0007669"/>
    <property type="project" value="UniProtKB-KW"/>
</dbReference>
<evidence type="ECO:0000256" key="11">
    <source>
        <dbReference type="ARBA" id="ARBA00022892"/>
    </source>
</evidence>